<dbReference type="InterPro" id="IPR043519">
    <property type="entry name" value="NT_sf"/>
</dbReference>
<dbReference type="Pfam" id="PF18765">
    <property type="entry name" value="Polbeta"/>
    <property type="match status" value="1"/>
</dbReference>
<feature type="chain" id="PRO_5015065807" description="Aminoglycoside (3'') (9) adenylyltransferase" evidence="7">
    <location>
        <begin position="26"/>
        <end position="253"/>
    </location>
</feature>
<feature type="domain" description="Adenylyltransferase AadA C-terminal" evidence="8">
    <location>
        <begin position="149"/>
        <end position="247"/>
    </location>
</feature>
<keyword evidence="7" id="KW-0732">Signal</keyword>
<dbReference type="CDD" id="cd05403">
    <property type="entry name" value="NT_KNTase_like"/>
    <property type="match status" value="1"/>
</dbReference>
<keyword evidence="1 10" id="KW-0808">Transferase</keyword>
<evidence type="ECO:0000256" key="7">
    <source>
        <dbReference type="SAM" id="SignalP"/>
    </source>
</evidence>
<dbReference type="AlphaFoldDB" id="A0A1I4V9A8"/>
<evidence type="ECO:0000256" key="4">
    <source>
        <dbReference type="ARBA" id="ARBA00035252"/>
    </source>
</evidence>
<keyword evidence="10" id="KW-0548">Nucleotidyltransferase</keyword>
<name>A0A1I4V9A8_9HYPH</name>
<dbReference type="Gene3D" id="3.30.460.10">
    <property type="entry name" value="Beta Polymerase, domain 2"/>
    <property type="match status" value="1"/>
</dbReference>
<evidence type="ECO:0000259" key="8">
    <source>
        <dbReference type="Pfam" id="PF13427"/>
    </source>
</evidence>
<protein>
    <recommendedName>
        <fullName evidence="4">Aminoglycoside (3'') (9) adenylyltransferase</fullName>
        <ecNumber evidence="3">2.7.7.47</ecNumber>
    </recommendedName>
</protein>
<sequence>MQAAEVKQVQAVVAALRAILPNALAAVYLHGSAAAGGLRPQSDIDLMAITSRTMTGAERRALLAALMALSGRFPREDDAPRCLEVMVFVAGEAMRAYPAQADFLYGEWLRQGFDEGGIPEPVASADNTLILAEARQAAIPLVGPPAPELLPEPSAEVVRRAMRDAVPALMAGLAGDERNVLLTLARMWRTAEMGDFVAKDVAAAWAAPRLPEPDRSTLDLARRAYLGEVADTWVGRRRAAESAAACLRERMPL</sequence>
<reference evidence="10 11" key="1">
    <citation type="submission" date="2017-12" db="EMBL/GenBank/DDBJ databases">
        <title>Anaerobic carbon monoxide metabolism by Pleomorphomonas carboxyditropha sp. nov., a new mesophilic hydrogenogenic carboxidotroph.</title>
        <authorList>
            <person name="Esquivel-Elizondo S."/>
            <person name="Krajmalnik-Brown R."/>
        </authorList>
    </citation>
    <scope>NUCLEOTIDE SEQUENCE [LARGE SCALE GENOMIC DNA]</scope>
    <source>
        <strain evidence="10 11">R5-392</strain>
    </source>
</reference>
<dbReference type="Pfam" id="PF13427">
    <property type="entry name" value="AadA_C"/>
    <property type="match status" value="1"/>
</dbReference>
<dbReference type="RefSeq" id="WP_101291153.1">
    <property type="nucleotide sequence ID" value="NZ_FOUQ01000010.1"/>
</dbReference>
<evidence type="ECO:0000313" key="10">
    <source>
        <dbReference type="EMBL" id="PKR87342.1"/>
    </source>
</evidence>
<evidence type="ECO:0000256" key="6">
    <source>
        <dbReference type="ARBA" id="ARBA00048566"/>
    </source>
</evidence>
<dbReference type="Proteomes" id="UP000233491">
    <property type="component" value="Unassembled WGS sequence"/>
</dbReference>
<organism evidence="10 11">
    <name type="scientific">Pleomorphomonas diazotrophica</name>
    <dbReference type="NCBI Taxonomy" id="1166257"/>
    <lineage>
        <taxon>Bacteria</taxon>
        <taxon>Pseudomonadati</taxon>
        <taxon>Pseudomonadota</taxon>
        <taxon>Alphaproteobacteria</taxon>
        <taxon>Hyphomicrobiales</taxon>
        <taxon>Pleomorphomonadaceae</taxon>
        <taxon>Pleomorphomonas</taxon>
    </lineage>
</organism>
<evidence type="ECO:0000256" key="2">
    <source>
        <dbReference type="ARBA" id="ARBA00023251"/>
    </source>
</evidence>
<proteinExistence type="predicted"/>
<comment type="catalytic activity">
    <reaction evidence="5">
        <text>spectinomycin + ATP = 9-O-adenylylspectinomycin + diphosphate</text>
        <dbReference type="Rhea" id="RHEA:63228"/>
        <dbReference type="ChEBI" id="CHEBI:30616"/>
        <dbReference type="ChEBI" id="CHEBI:33019"/>
        <dbReference type="ChEBI" id="CHEBI:146260"/>
        <dbReference type="ChEBI" id="CHEBI:146261"/>
    </reaction>
</comment>
<comment type="caution">
    <text evidence="10">The sequence shown here is derived from an EMBL/GenBank/DDBJ whole genome shotgun (WGS) entry which is preliminary data.</text>
</comment>
<dbReference type="GO" id="GO:0009012">
    <property type="term" value="F:aminoglycoside 3''-adenylyltransferase activity"/>
    <property type="evidence" value="ECO:0007669"/>
    <property type="project" value="UniProtKB-EC"/>
</dbReference>
<dbReference type="GO" id="GO:0070566">
    <property type="term" value="F:adenylyltransferase activity"/>
    <property type="evidence" value="ECO:0007669"/>
    <property type="project" value="InterPro"/>
</dbReference>
<dbReference type="GO" id="GO:0046677">
    <property type="term" value="P:response to antibiotic"/>
    <property type="evidence" value="ECO:0007669"/>
    <property type="project" value="UniProtKB-KW"/>
</dbReference>
<feature type="signal peptide" evidence="7">
    <location>
        <begin position="1"/>
        <end position="25"/>
    </location>
</feature>
<keyword evidence="2" id="KW-0046">Antibiotic resistance</keyword>
<evidence type="ECO:0000256" key="3">
    <source>
        <dbReference type="ARBA" id="ARBA00035126"/>
    </source>
</evidence>
<dbReference type="InterPro" id="IPR024172">
    <property type="entry name" value="AadA/Aad9"/>
</dbReference>
<dbReference type="InterPro" id="IPR041633">
    <property type="entry name" value="Polbeta"/>
</dbReference>
<dbReference type="EC" id="2.7.7.47" evidence="3"/>
<evidence type="ECO:0000259" key="9">
    <source>
        <dbReference type="Pfam" id="PF18765"/>
    </source>
</evidence>
<dbReference type="OrthoDB" id="7058480at2"/>
<dbReference type="InterPro" id="IPR025184">
    <property type="entry name" value="AadA_C"/>
</dbReference>
<comment type="catalytic activity">
    <reaction evidence="6">
        <text>streptomycin + ATP = 3''-O-adenylylstreptomycin + diphosphate</text>
        <dbReference type="Rhea" id="RHEA:20245"/>
        <dbReference type="ChEBI" id="CHEBI:30616"/>
        <dbReference type="ChEBI" id="CHEBI:33019"/>
        <dbReference type="ChEBI" id="CHEBI:58007"/>
        <dbReference type="ChEBI" id="CHEBI:58605"/>
        <dbReference type="EC" id="2.7.7.47"/>
    </reaction>
</comment>
<feature type="domain" description="Polymerase beta nucleotidyltransferase" evidence="9">
    <location>
        <begin position="24"/>
        <end position="67"/>
    </location>
</feature>
<dbReference type="SUPFAM" id="SSF81301">
    <property type="entry name" value="Nucleotidyltransferase"/>
    <property type="match status" value="1"/>
</dbReference>
<dbReference type="PIRSF" id="PIRSF000819">
    <property type="entry name" value="Streptomycin_3-adenylyltransf"/>
    <property type="match status" value="1"/>
</dbReference>
<gene>
    <name evidence="10" type="ORF">CXZ10_20040</name>
</gene>
<keyword evidence="11" id="KW-1185">Reference proteome</keyword>
<evidence type="ECO:0000256" key="1">
    <source>
        <dbReference type="ARBA" id="ARBA00022679"/>
    </source>
</evidence>
<dbReference type="EMBL" id="PJNW01000019">
    <property type="protein sequence ID" value="PKR87342.1"/>
    <property type="molecule type" value="Genomic_DNA"/>
</dbReference>
<evidence type="ECO:0000256" key="5">
    <source>
        <dbReference type="ARBA" id="ARBA00047831"/>
    </source>
</evidence>
<evidence type="ECO:0000313" key="11">
    <source>
        <dbReference type="Proteomes" id="UP000233491"/>
    </source>
</evidence>
<accession>A0A1I4V9A8</accession>